<evidence type="ECO:0000313" key="2">
    <source>
        <dbReference type="EMBL" id="OXA64755.1"/>
    </source>
</evidence>
<proteinExistence type="predicted"/>
<name>A0A226F4M7_FOLCA</name>
<organism evidence="2 3">
    <name type="scientific">Folsomia candida</name>
    <name type="common">Springtail</name>
    <dbReference type="NCBI Taxonomy" id="158441"/>
    <lineage>
        <taxon>Eukaryota</taxon>
        <taxon>Metazoa</taxon>
        <taxon>Ecdysozoa</taxon>
        <taxon>Arthropoda</taxon>
        <taxon>Hexapoda</taxon>
        <taxon>Collembola</taxon>
        <taxon>Entomobryomorpha</taxon>
        <taxon>Isotomoidea</taxon>
        <taxon>Isotomidae</taxon>
        <taxon>Proisotominae</taxon>
        <taxon>Folsomia</taxon>
    </lineage>
</organism>
<dbReference type="EMBL" id="LNIX01000001">
    <property type="protein sequence ID" value="OXA64755.1"/>
    <property type="molecule type" value="Genomic_DNA"/>
</dbReference>
<comment type="caution">
    <text evidence="2">The sequence shown here is derived from an EMBL/GenBank/DDBJ whole genome shotgun (WGS) entry which is preliminary data.</text>
</comment>
<evidence type="ECO:0000313" key="3">
    <source>
        <dbReference type="Proteomes" id="UP000198287"/>
    </source>
</evidence>
<keyword evidence="3" id="KW-1185">Reference proteome</keyword>
<protein>
    <submittedName>
        <fullName evidence="2">Uncharacterized protein</fullName>
    </submittedName>
</protein>
<keyword evidence="1" id="KW-0732">Signal</keyword>
<sequence length="117" mass="12253">MGSALLPFILGTVVTLLSHSSQATVMNPLGLEVVQNAPSCAIGTVTDYTSEPCRSCVCAPFRILLCRNRLCLQAPGSGSGTSTTSRPEVANRPTFAPAVTNFPIFSPPRIKLSGFGL</sequence>
<accession>A0A226F4M7</accession>
<evidence type="ECO:0000256" key="1">
    <source>
        <dbReference type="SAM" id="SignalP"/>
    </source>
</evidence>
<dbReference type="AlphaFoldDB" id="A0A226F4M7"/>
<gene>
    <name evidence="2" type="ORF">Fcan01_01608</name>
</gene>
<reference evidence="2 3" key="1">
    <citation type="submission" date="2015-12" db="EMBL/GenBank/DDBJ databases">
        <title>The genome of Folsomia candida.</title>
        <authorList>
            <person name="Faddeeva A."/>
            <person name="Derks M.F."/>
            <person name="Anvar Y."/>
            <person name="Smit S."/>
            <person name="Van Straalen N."/>
            <person name="Roelofs D."/>
        </authorList>
    </citation>
    <scope>NUCLEOTIDE SEQUENCE [LARGE SCALE GENOMIC DNA]</scope>
    <source>
        <strain evidence="2 3">VU population</strain>
        <tissue evidence="2">Whole body</tissue>
    </source>
</reference>
<feature type="chain" id="PRO_5013279782" evidence="1">
    <location>
        <begin position="24"/>
        <end position="117"/>
    </location>
</feature>
<feature type="signal peptide" evidence="1">
    <location>
        <begin position="1"/>
        <end position="23"/>
    </location>
</feature>
<dbReference type="Proteomes" id="UP000198287">
    <property type="component" value="Unassembled WGS sequence"/>
</dbReference>